<evidence type="ECO:0000256" key="1">
    <source>
        <dbReference type="ARBA" id="ARBA00001933"/>
    </source>
</evidence>
<evidence type="ECO:0000256" key="2">
    <source>
        <dbReference type="ARBA" id="ARBA00011738"/>
    </source>
</evidence>
<comment type="subunit">
    <text evidence="2 6">Homodimer.</text>
</comment>
<proteinExistence type="inferred from homology"/>
<dbReference type="SUPFAM" id="SSF53383">
    <property type="entry name" value="PLP-dependent transferases"/>
    <property type="match status" value="1"/>
</dbReference>
<evidence type="ECO:0000256" key="3">
    <source>
        <dbReference type="ARBA" id="ARBA00022576"/>
    </source>
</evidence>
<evidence type="ECO:0000259" key="7">
    <source>
        <dbReference type="Pfam" id="PF00155"/>
    </source>
</evidence>
<dbReference type="GO" id="GO:0004400">
    <property type="term" value="F:histidinol-phosphate transaminase activity"/>
    <property type="evidence" value="ECO:0007669"/>
    <property type="project" value="UniProtKB-UniRule"/>
</dbReference>
<dbReference type="RefSeq" id="WP_101819124.1">
    <property type="nucleotide sequence ID" value="NZ_PKJC01000002.1"/>
</dbReference>
<dbReference type="Gene3D" id="3.90.1150.10">
    <property type="entry name" value="Aspartate Aminotransferase, domain 1"/>
    <property type="match status" value="1"/>
</dbReference>
<comment type="caution">
    <text evidence="8">The sequence shown here is derived from an EMBL/GenBank/DDBJ whole genome shotgun (WGS) entry which is preliminary data.</text>
</comment>
<dbReference type="Pfam" id="PF00155">
    <property type="entry name" value="Aminotran_1_2"/>
    <property type="match status" value="1"/>
</dbReference>
<dbReference type="InterPro" id="IPR001917">
    <property type="entry name" value="Aminotrans_II_pyridoxalP_BS"/>
</dbReference>
<gene>
    <name evidence="6 8" type="primary">hisC</name>
    <name evidence="8" type="ORF">CYJ73_04015</name>
</gene>
<dbReference type="InterPro" id="IPR005861">
    <property type="entry name" value="HisP_aminotrans"/>
</dbReference>
<keyword evidence="3 6" id="KW-0032">Aminotransferase</keyword>
<dbReference type="AlphaFoldDB" id="A0A2I1RCN6"/>
<evidence type="ECO:0000313" key="8">
    <source>
        <dbReference type="EMBL" id="PKZ66900.1"/>
    </source>
</evidence>
<evidence type="ECO:0000256" key="4">
    <source>
        <dbReference type="ARBA" id="ARBA00022679"/>
    </source>
</evidence>
<dbReference type="InterPro" id="IPR015424">
    <property type="entry name" value="PyrdxlP-dep_Trfase"/>
</dbReference>
<dbReference type="InterPro" id="IPR004839">
    <property type="entry name" value="Aminotransferase_I/II_large"/>
</dbReference>
<dbReference type="PANTHER" id="PTHR43643:SF3">
    <property type="entry name" value="HISTIDINOL-PHOSPHATE AMINOTRANSFERASE"/>
    <property type="match status" value="1"/>
</dbReference>
<dbReference type="EMBL" id="PKJC01000002">
    <property type="protein sequence ID" value="PKZ66900.1"/>
    <property type="molecule type" value="Genomic_DNA"/>
</dbReference>
<dbReference type="EC" id="2.6.1.9" evidence="6"/>
<dbReference type="PANTHER" id="PTHR43643">
    <property type="entry name" value="HISTIDINOL-PHOSPHATE AMINOTRANSFERASE 2"/>
    <property type="match status" value="1"/>
</dbReference>
<organism evidence="8 9">
    <name type="scientific">Gordonia terrae</name>
    <dbReference type="NCBI Taxonomy" id="2055"/>
    <lineage>
        <taxon>Bacteria</taxon>
        <taxon>Bacillati</taxon>
        <taxon>Actinomycetota</taxon>
        <taxon>Actinomycetes</taxon>
        <taxon>Mycobacteriales</taxon>
        <taxon>Gordoniaceae</taxon>
        <taxon>Gordonia</taxon>
    </lineage>
</organism>
<sequence>MTTLHVRSSISAMPPYVAGKAPAAIPGVARYKLSSNENPYPPLPGVVEAVDRATRDSNRYPDMGNAELYAALADSLGVPAANLAVATGSTAIIYDLISSVCEPGDNVVYPWPSFEAYPIAVLAGNARSEQVPLTTGGRHDLAAMASRIDDRTRAVILCTPNNPTGASLTHTEVMDFLESVPEHVLVILDEAYAEFVRMNDPLDGIAIAESHPNVAVARTFSKAYGLAGLRVGYACAPPEIAAALRAVAIPFGVSLPAQAAAVASLQLRTELLERVAELVVERGRVVQGLAEIGWDVGDPQGNFVWFTFPDAEKATRFVAEAGELGLSVRPLAGTGVRVSIGETEANTRLLELAAGTRRFQTSPTQTTAGT</sequence>
<evidence type="ECO:0000256" key="5">
    <source>
        <dbReference type="ARBA" id="ARBA00022898"/>
    </source>
</evidence>
<reference evidence="8 9" key="1">
    <citation type="submission" date="2017-12" db="EMBL/GenBank/DDBJ databases">
        <title>Phylogenetic diversity of female urinary microbiome.</title>
        <authorList>
            <person name="Thomas-White K."/>
            <person name="Wolfe A.J."/>
        </authorList>
    </citation>
    <scope>NUCLEOTIDE SEQUENCE [LARGE SCALE GENOMIC DNA]</scope>
    <source>
        <strain evidence="8 9">UMB0777</strain>
    </source>
</reference>
<feature type="modified residue" description="N6-(pyridoxal phosphate)lysine" evidence="6">
    <location>
        <position position="222"/>
    </location>
</feature>
<feature type="domain" description="Aminotransferase class I/classII large" evidence="7">
    <location>
        <begin position="32"/>
        <end position="350"/>
    </location>
</feature>
<dbReference type="InterPro" id="IPR015421">
    <property type="entry name" value="PyrdxlP-dep_Trfase_major"/>
</dbReference>
<keyword evidence="6" id="KW-0368">Histidine biosynthesis</keyword>
<dbReference type="InterPro" id="IPR050106">
    <property type="entry name" value="HistidinolP_aminotransfase"/>
</dbReference>
<accession>A0A2I1RCN6</accession>
<protein>
    <recommendedName>
        <fullName evidence="6">Histidinol-phosphate aminotransferase</fullName>
        <ecNumber evidence="6">2.6.1.9</ecNumber>
    </recommendedName>
    <alternativeName>
        <fullName evidence="6">Imidazole acetol-phosphate transaminase</fullName>
    </alternativeName>
</protein>
<keyword evidence="4 6" id="KW-0808">Transferase</keyword>
<comment type="catalytic activity">
    <reaction evidence="6">
        <text>L-histidinol phosphate + 2-oxoglutarate = 3-(imidazol-4-yl)-2-oxopropyl phosphate + L-glutamate</text>
        <dbReference type="Rhea" id="RHEA:23744"/>
        <dbReference type="ChEBI" id="CHEBI:16810"/>
        <dbReference type="ChEBI" id="CHEBI:29985"/>
        <dbReference type="ChEBI" id="CHEBI:57766"/>
        <dbReference type="ChEBI" id="CHEBI:57980"/>
        <dbReference type="EC" id="2.6.1.9"/>
    </reaction>
</comment>
<dbReference type="HAMAP" id="MF_01023">
    <property type="entry name" value="HisC_aminotrans_2"/>
    <property type="match status" value="1"/>
</dbReference>
<keyword evidence="5 6" id="KW-0663">Pyridoxal phosphate</keyword>
<dbReference type="GO" id="GO:0000105">
    <property type="term" value="P:L-histidine biosynthetic process"/>
    <property type="evidence" value="ECO:0007669"/>
    <property type="project" value="UniProtKB-UniRule"/>
</dbReference>
<comment type="cofactor">
    <cofactor evidence="1 6">
        <name>pyridoxal 5'-phosphate</name>
        <dbReference type="ChEBI" id="CHEBI:597326"/>
    </cofactor>
</comment>
<comment type="pathway">
    <text evidence="6">Amino-acid biosynthesis; L-histidine biosynthesis; L-histidine from 5-phospho-alpha-D-ribose 1-diphosphate: step 7/9.</text>
</comment>
<evidence type="ECO:0000256" key="6">
    <source>
        <dbReference type="HAMAP-Rule" id="MF_01023"/>
    </source>
</evidence>
<comment type="similarity">
    <text evidence="6">Belongs to the class-II pyridoxal-phosphate-dependent aminotransferase family. Histidinol-phosphate aminotransferase subfamily.</text>
</comment>
<dbReference type="Proteomes" id="UP000234662">
    <property type="component" value="Unassembled WGS sequence"/>
</dbReference>
<dbReference type="NCBIfam" id="NF002878">
    <property type="entry name" value="PRK03321.1"/>
    <property type="match status" value="1"/>
</dbReference>
<dbReference type="PROSITE" id="PS00599">
    <property type="entry name" value="AA_TRANSFER_CLASS_2"/>
    <property type="match status" value="1"/>
</dbReference>
<name>A0A2I1RCN6_9ACTN</name>
<dbReference type="CDD" id="cd00609">
    <property type="entry name" value="AAT_like"/>
    <property type="match status" value="1"/>
</dbReference>
<dbReference type="Gene3D" id="3.40.640.10">
    <property type="entry name" value="Type I PLP-dependent aspartate aminotransferase-like (Major domain)"/>
    <property type="match status" value="1"/>
</dbReference>
<dbReference type="InterPro" id="IPR024892">
    <property type="entry name" value="ArAT"/>
</dbReference>
<dbReference type="InterPro" id="IPR015422">
    <property type="entry name" value="PyrdxlP-dep_Trfase_small"/>
</dbReference>
<dbReference type="GO" id="GO:0030170">
    <property type="term" value="F:pyridoxal phosphate binding"/>
    <property type="evidence" value="ECO:0007669"/>
    <property type="project" value="InterPro"/>
</dbReference>
<evidence type="ECO:0000313" key="9">
    <source>
        <dbReference type="Proteomes" id="UP000234662"/>
    </source>
</evidence>
<dbReference type="UniPathway" id="UPA00031">
    <property type="reaction ID" value="UER00012"/>
</dbReference>
<keyword evidence="6" id="KW-0028">Amino-acid biosynthesis</keyword>
<dbReference type="NCBIfam" id="TIGR01141">
    <property type="entry name" value="hisC"/>
    <property type="match status" value="1"/>
</dbReference>